<dbReference type="InterPro" id="IPR027417">
    <property type="entry name" value="P-loop_NTPase"/>
</dbReference>
<proteinExistence type="predicted"/>
<dbReference type="InterPro" id="IPR004435">
    <property type="entry name" value="MobB_dom"/>
</dbReference>
<dbReference type="EMBL" id="JAGYPG010000001">
    <property type="protein sequence ID" value="MBS4194386.1"/>
    <property type="molecule type" value="Genomic_DNA"/>
</dbReference>
<reference evidence="2 3" key="1">
    <citation type="submission" date="2021-05" db="EMBL/GenBank/DDBJ databases">
        <title>Novel Bacillus species.</title>
        <authorList>
            <person name="Liu G."/>
        </authorList>
    </citation>
    <scope>NUCLEOTIDE SEQUENCE [LARGE SCALE GENOMIC DNA]</scope>
    <source>
        <strain evidence="3">FJAT-49780</strain>
    </source>
</reference>
<dbReference type="Proteomes" id="UP000681414">
    <property type="component" value="Unassembled WGS sequence"/>
</dbReference>
<organism evidence="2 3">
    <name type="scientific">Lederbergia citri</name>
    <dbReference type="NCBI Taxonomy" id="2833580"/>
    <lineage>
        <taxon>Bacteria</taxon>
        <taxon>Bacillati</taxon>
        <taxon>Bacillota</taxon>
        <taxon>Bacilli</taxon>
        <taxon>Bacillales</taxon>
        <taxon>Bacillaceae</taxon>
        <taxon>Lederbergia</taxon>
    </lineage>
</organism>
<keyword evidence="3" id="KW-1185">Reference proteome</keyword>
<dbReference type="GO" id="GO:0006777">
    <property type="term" value="P:Mo-molybdopterin cofactor biosynthetic process"/>
    <property type="evidence" value="ECO:0007669"/>
    <property type="project" value="InterPro"/>
</dbReference>
<dbReference type="PANTHER" id="PTHR40072:SF1">
    <property type="entry name" value="MOLYBDOPTERIN-GUANINE DINUCLEOTIDE BIOSYNTHESIS ADAPTER PROTEIN"/>
    <property type="match status" value="1"/>
</dbReference>
<gene>
    <name evidence="2" type="primary">mobB</name>
    <name evidence="2" type="ORF">KHA97_04785</name>
</gene>
<dbReference type="RefSeq" id="WP_213123574.1">
    <property type="nucleotide sequence ID" value="NZ_JAGYPG010000001.1"/>
</dbReference>
<dbReference type="GO" id="GO:0005525">
    <property type="term" value="F:GTP binding"/>
    <property type="evidence" value="ECO:0007669"/>
    <property type="project" value="InterPro"/>
</dbReference>
<dbReference type="CDD" id="cd03116">
    <property type="entry name" value="MobB"/>
    <property type="match status" value="1"/>
</dbReference>
<dbReference type="Gene3D" id="3.40.50.300">
    <property type="entry name" value="P-loop containing nucleotide triphosphate hydrolases"/>
    <property type="match status" value="1"/>
</dbReference>
<feature type="domain" description="Molybdopterin-guanine dinucleotide biosynthesis protein B (MobB)" evidence="1">
    <location>
        <begin position="6"/>
        <end position="137"/>
    </location>
</feature>
<accession>A0A942TCQ7</accession>
<dbReference type="SUPFAM" id="SSF52540">
    <property type="entry name" value="P-loop containing nucleoside triphosphate hydrolases"/>
    <property type="match status" value="1"/>
</dbReference>
<protein>
    <submittedName>
        <fullName evidence="2">Molybdopterin-guanine dinucleotide biosynthesis protein B</fullName>
    </submittedName>
</protein>
<evidence type="ECO:0000313" key="2">
    <source>
        <dbReference type="EMBL" id="MBS4194386.1"/>
    </source>
</evidence>
<name>A0A942TCQ7_9BACI</name>
<dbReference type="Pfam" id="PF03205">
    <property type="entry name" value="MobB"/>
    <property type="match status" value="1"/>
</dbReference>
<dbReference type="InterPro" id="IPR052539">
    <property type="entry name" value="MGD_biosynthesis_adapter"/>
</dbReference>
<sequence length="173" mass="19469">MGGSKVFQIVGFQNSGKTTLIEKLIKAGNEKGLRIGTIKHHGHGGPIDLPNLNKDSNRHSRAGSIVSSVAGEGTLLIEAPKDDWGLEDIIQVYHRFELDLILVEGYKKSPYPKAVMIRNKEDLSLLNRLKNIQTVISWFPIETNYPVFLHTQVDDFIVFFYKDLFSNFGGNNR</sequence>
<comment type="caution">
    <text evidence="2">The sequence shown here is derived from an EMBL/GenBank/DDBJ whole genome shotgun (WGS) entry which is preliminary data.</text>
</comment>
<dbReference type="PANTHER" id="PTHR40072">
    <property type="entry name" value="MOLYBDOPTERIN-GUANINE DINUCLEOTIDE BIOSYNTHESIS ADAPTER PROTEIN-RELATED"/>
    <property type="match status" value="1"/>
</dbReference>
<dbReference type="AlphaFoldDB" id="A0A942TCQ7"/>
<evidence type="ECO:0000259" key="1">
    <source>
        <dbReference type="Pfam" id="PF03205"/>
    </source>
</evidence>
<evidence type="ECO:0000313" key="3">
    <source>
        <dbReference type="Proteomes" id="UP000681414"/>
    </source>
</evidence>
<dbReference type="NCBIfam" id="TIGR00176">
    <property type="entry name" value="mobB"/>
    <property type="match status" value="1"/>
</dbReference>